<dbReference type="Proteomes" id="UP001433508">
    <property type="component" value="Unassembled WGS sequence"/>
</dbReference>
<proteinExistence type="predicted"/>
<dbReference type="EMBL" id="MU971502">
    <property type="protein sequence ID" value="KAK9234204.1"/>
    <property type="molecule type" value="Genomic_DNA"/>
</dbReference>
<organism evidence="1 2">
    <name type="scientific">Lipomyces kononenkoae</name>
    <name type="common">Yeast</name>
    <dbReference type="NCBI Taxonomy" id="34357"/>
    <lineage>
        <taxon>Eukaryota</taxon>
        <taxon>Fungi</taxon>
        <taxon>Dikarya</taxon>
        <taxon>Ascomycota</taxon>
        <taxon>Saccharomycotina</taxon>
        <taxon>Lipomycetes</taxon>
        <taxon>Lipomycetales</taxon>
        <taxon>Lipomycetaceae</taxon>
        <taxon>Lipomyces</taxon>
    </lineage>
</organism>
<comment type="caution">
    <text evidence="1">The sequence shown here is derived from an EMBL/GenBank/DDBJ whole genome shotgun (WGS) entry which is preliminary data.</text>
</comment>
<accession>A0ACC3SS34</accession>
<name>A0ACC3SS34_LIPKO</name>
<reference evidence="2" key="1">
    <citation type="journal article" date="2024" name="Front. Bioeng. Biotechnol.">
        <title>Genome-scale model development and genomic sequencing of the oleaginous clade Lipomyces.</title>
        <authorList>
            <person name="Czajka J.J."/>
            <person name="Han Y."/>
            <person name="Kim J."/>
            <person name="Mondo S.J."/>
            <person name="Hofstad B.A."/>
            <person name="Robles A."/>
            <person name="Haridas S."/>
            <person name="Riley R."/>
            <person name="LaButti K."/>
            <person name="Pangilinan J."/>
            <person name="Andreopoulos W."/>
            <person name="Lipzen A."/>
            <person name="Yan J."/>
            <person name="Wang M."/>
            <person name="Ng V."/>
            <person name="Grigoriev I.V."/>
            <person name="Spatafora J.W."/>
            <person name="Magnuson J.K."/>
            <person name="Baker S.E."/>
            <person name="Pomraning K.R."/>
        </authorList>
    </citation>
    <scope>NUCLEOTIDE SEQUENCE [LARGE SCALE GENOMIC DNA]</scope>
    <source>
        <strain evidence="2">CBS 7786</strain>
    </source>
</reference>
<keyword evidence="2" id="KW-1185">Reference proteome</keyword>
<protein>
    <submittedName>
        <fullName evidence="1">Uncharacterized protein</fullName>
    </submittedName>
</protein>
<evidence type="ECO:0000313" key="2">
    <source>
        <dbReference type="Proteomes" id="UP001433508"/>
    </source>
</evidence>
<gene>
    <name evidence="1" type="ORF">V1525DRAFT_74376</name>
</gene>
<evidence type="ECO:0000313" key="1">
    <source>
        <dbReference type="EMBL" id="KAK9234204.1"/>
    </source>
</evidence>
<sequence length="517" mass="57647">MENVAFREPKGSTRRAGHVCINCRLRKKRCDKRLPGCTYCAARSLVCYYIPPSPAPKQGQRTPTQKSSPVYNSPITDCFLPAAENGHTIQRSCSEINSSVLADSILLPIGTISKLQSTDNVIHLEVCRILQEAGQFADDIGSKFFGRIHKWIPILSRKRFHNSLVNFPSQPGADFSILLLTMCLITYQDLNNPDSHIMRESIYLGAKMLYARVQAFIPASVHLIQAGILLSEYEYATGRPDVAYMTIGSCARMGYSSRINETVNMNTMEAEDYSLAAEEERNLWWGVVICERTFSCDVKCSKLPFAATLPCVDSVLPSDIDLPGLDTPGTERAQTEARPLLTEIAPGDVGAFVRQAQAAYLVEEALEALKMTDKEGRMRMISALDIELQSFLSIVMDQCPKICGPFCAPAVLSLRALFMLHEAVLSQTASERLSLDWEKRSLSTLETATKIVIDIAHIHTSKMTIADCDHLPSSWIYLMRAALSYLERIRSESVEPNSEHDALKLSLSRIIQRWGTR</sequence>